<reference evidence="2" key="1">
    <citation type="journal article" date="2014" name="Front. Microbiol.">
        <title>High frequency of phylogenetically diverse reductive dehalogenase-homologous genes in deep subseafloor sedimentary metagenomes.</title>
        <authorList>
            <person name="Kawai M."/>
            <person name="Futagami T."/>
            <person name="Toyoda A."/>
            <person name="Takaki Y."/>
            <person name="Nishi S."/>
            <person name="Hori S."/>
            <person name="Arai W."/>
            <person name="Tsubouchi T."/>
            <person name="Morono Y."/>
            <person name="Uchiyama I."/>
            <person name="Ito T."/>
            <person name="Fujiyama A."/>
            <person name="Inagaki F."/>
            <person name="Takami H."/>
        </authorList>
    </citation>
    <scope>NUCLEOTIDE SEQUENCE</scope>
    <source>
        <strain evidence="2">Expedition CK06-06</strain>
    </source>
</reference>
<organism evidence="2">
    <name type="scientific">marine sediment metagenome</name>
    <dbReference type="NCBI Taxonomy" id="412755"/>
    <lineage>
        <taxon>unclassified sequences</taxon>
        <taxon>metagenomes</taxon>
        <taxon>ecological metagenomes</taxon>
    </lineage>
</organism>
<keyword evidence="1" id="KW-0812">Transmembrane</keyword>
<dbReference type="EMBL" id="BART01017068">
    <property type="protein sequence ID" value="GAG74902.1"/>
    <property type="molecule type" value="Genomic_DNA"/>
</dbReference>
<protein>
    <submittedName>
        <fullName evidence="2">Uncharacterized protein</fullName>
    </submittedName>
</protein>
<accession>X1B0K3</accession>
<sequence length="147" mass="16106">MNERIGRVYFGILGIITLIFGIVDLMVTIGGNDFSWGILEISSDMFRGGWGGLIVISAGLFYLSSLKNFLEIHQLSRALMASILIWILAGTDIFVRITESIPGGEGGPWFNSLGGFLGTYAPPYPPVIFLLPFSLIILFFVSKIKKA</sequence>
<feature type="transmembrane region" description="Helical" evidence="1">
    <location>
        <begin position="78"/>
        <end position="97"/>
    </location>
</feature>
<comment type="caution">
    <text evidence="2">The sequence shown here is derived from an EMBL/GenBank/DDBJ whole genome shotgun (WGS) entry which is preliminary data.</text>
</comment>
<keyword evidence="1" id="KW-0472">Membrane</keyword>
<evidence type="ECO:0000313" key="2">
    <source>
        <dbReference type="EMBL" id="GAG74902.1"/>
    </source>
</evidence>
<feature type="transmembrane region" description="Helical" evidence="1">
    <location>
        <begin position="123"/>
        <end position="141"/>
    </location>
</feature>
<gene>
    <name evidence="2" type="ORF">S01H4_32603</name>
</gene>
<feature type="transmembrane region" description="Helical" evidence="1">
    <location>
        <begin position="49"/>
        <end position="66"/>
    </location>
</feature>
<dbReference type="AlphaFoldDB" id="X1B0K3"/>
<evidence type="ECO:0000256" key="1">
    <source>
        <dbReference type="SAM" id="Phobius"/>
    </source>
</evidence>
<keyword evidence="1" id="KW-1133">Transmembrane helix</keyword>
<name>X1B0K3_9ZZZZ</name>
<proteinExistence type="predicted"/>
<feature type="transmembrane region" description="Helical" evidence="1">
    <location>
        <begin position="7"/>
        <end position="29"/>
    </location>
</feature>